<keyword evidence="4 7" id="KW-0812">Transmembrane</keyword>
<feature type="transmembrane region" description="Helical" evidence="7">
    <location>
        <begin position="207"/>
        <end position="224"/>
    </location>
</feature>
<dbReference type="SUPFAM" id="SSF103481">
    <property type="entry name" value="Multidrug resistance efflux transporter EmrE"/>
    <property type="match status" value="2"/>
</dbReference>
<feature type="domain" description="EamA" evidence="8">
    <location>
        <begin position="147"/>
        <end position="276"/>
    </location>
</feature>
<evidence type="ECO:0000256" key="5">
    <source>
        <dbReference type="ARBA" id="ARBA00022989"/>
    </source>
</evidence>
<feature type="transmembrane region" description="Helical" evidence="7">
    <location>
        <begin position="262"/>
        <end position="281"/>
    </location>
</feature>
<keyword evidence="6 7" id="KW-0472">Membrane</keyword>
<feature type="transmembrane region" description="Helical" evidence="7">
    <location>
        <begin position="142"/>
        <end position="162"/>
    </location>
</feature>
<dbReference type="PANTHER" id="PTHR42920:SF5">
    <property type="entry name" value="EAMA DOMAIN-CONTAINING PROTEIN"/>
    <property type="match status" value="1"/>
</dbReference>
<reference evidence="9 10" key="1">
    <citation type="submission" date="2023-02" db="EMBL/GenBank/DDBJ databases">
        <title>Genome sequence of Lacticaseibacillus sp. KACC 23028.</title>
        <authorList>
            <person name="Kim S."/>
            <person name="Heo J."/>
            <person name="Kwon S.-W."/>
        </authorList>
    </citation>
    <scope>NUCLEOTIDE SEQUENCE [LARGE SCALE GENOMIC DNA]</scope>
    <source>
        <strain evidence="9 10">KACC 23028</strain>
    </source>
</reference>
<dbReference type="InterPro" id="IPR000620">
    <property type="entry name" value="EamA_dom"/>
</dbReference>
<accession>A0ABY7WN05</accession>
<evidence type="ECO:0000256" key="6">
    <source>
        <dbReference type="ARBA" id="ARBA00023136"/>
    </source>
</evidence>
<feature type="transmembrane region" description="Helical" evidence="7">
    <location>
        <begin position="236"/>
        <end position="256"/>
    </location>
</feature>
<comment type="similarity">
    <text evidence="2">Belongs to the EamA transporter family.</text>
</comment>
<organism evidence="9 10">
    <name type="scientific">Lacticaseibacillus pabuli</name>
    <dbReference type="NCBI Taxonomy" id="3025672"/>
    <lineage>
        <taxon>Bacteria</taxon>
        <taxon>Bacillati</taxon>
        <taxon>Bacillota</taxon>
        <taxon>Bacilli</taxon>
        <taxon>Lactobacillales</taxon>
        <taxon>Lactobacillaceae</taxon>
        <taxon>Lacticaseibacillus</taxon>
    </lineage>
</organism>
<evidence type="ECO:0000256" key="1">
    <source>
        <dbReference type="ARBA" id="ARBA00004651"/>
    </source>
</evidence>
<evidence type="ECO:0000256" key="3">
    <source>
        <dbReference type="ARBA" id="ARBA00022475"/>
    </source>
</evidence>
<evidence type="ECO:0000259" key="8">
    <source>
        <dbReference type="Pfam" id="PF00892"/>
    </source>
</evidence>
<feature type="transmembrane region" description="Helical" evidence="7">
    <location>
        <begin position="118"/>
        <end position="136"/>
    </location>
</feature>
<evidence type="ECO:0000256" key="4">
    <source>
        <dbReference type="ARBA" id="ARBA00022692"/>
    </source>
</evidence>
<feature type="transmembrane region" description="Helical" evidence="7">
    <location>
        <begin position="34"/>
        <end position="56"/>
    </location>
</feature>
<dbReference type="PANTHER" id="PTHR42920">
    <property type="entry name" value="OS03G0707200 PROTEIN-RELATED"/>
    <property type="match status" value="1"/>
</dbReference>
<dbReference type="Pfam" id="PF00892">
    <property type="entry name" value="EamA"/>
    <property type="match status" value="2"/>
</dbReference>
<feature type="transmembrane region" description="Helical" evidence="7">
    <location>
        <begin position="93"/>
        <end position="111"/>
    </location>
</feature>
<evidence type="ECO:0000313" key="10">
    <source>
        <dbReference type="Proteomes" id="UP001220377"/>
    </source>
</evidence>
<name>A0ABY7WN05_9LACO</name>
<dbReference type="EMBL" id="CP117884">
    <property type="protein sequence ID" value="WDF81570.1"/>
    <property type="molecule type" value="Genomic_DNA"/>
</dbReference>
<sequence>MSRRRALIIMILVTAGWGASYMWMKVALGSVPPLMLVGLRFTLAFAGTAVVFPHALTALTWRTVRSSLVLGSLLFALFSLVVIGLQTTSASTAGFLVSTTAIFVTLFSSLIRREWPTRVALISTIIVIVGLYLLLVTGPLSLNGGAIDCLLCAALYAVYILYADYLTQHGGVGMPVSVGQLGVAGIEGLLFGGLFEPFRLPQTPVQWGAVLALGLICSAFGFVAQTRVQQYLTPATVSMVFSTEPIFSAVFAFLLMHEALSWRQMLGAFLIFASVLGAELLKTDRPMQNQRPVNHLARRD</sequence>
<dbReference type="Gene3D" id="1.10.3730.20">
    <property type="match status" value="1"/>
</dbReference>
<keyword evidence="10" id="KW-1185">Reference proteome</keyword>
<evidence type="ECO:0000256" key="7">
    <source>
        <dbReference type="SAM" id="Phobius"/>
    </source>
</evidence>
<evidence type="ECO:0000256" key="2">
    <source>
        <dbReference type="ARBA" id="ARBA00007362"/>
    </source>
</evidence>
<evidence type="ECO:0000313" key="9">
    <source>
        <dbReference type="EMBL" id="WDF81570.1"/>
    </source>
</evidence>
<feature type="domain" description="EamA" evidence="8">
    <location>
        <begin position="6"/>
        <end position="135"/>
    </location>
</feature>
<dbReference type="InterPro" id="IPR037185">
    <property type="entry name" value="EmrE-like"/>
</dbReference>
<proteinExistence type="inferred from homology"/>
<keyword evidence="3" id="KW-1003">Cell membrane</keyword>
<feature type="transmembrane region" description="Helical" evidence="7">
    <location>
        <begin position="68"/>
        <end position="87"/>
    </location>
</feature>
<dbReference type="InterPro" id="IPR051258">
    <property type="entry name" value="Diverse_Substrate_Transporter"/>
</dbReference>
<feature type="transmembrane region" description="Helical" evidence="7">
    <location>
        <begin position="174"/>
        <end position="195"/>
    </location>
</feature>
<dbReference type="Proteomes" id="UP001220377">
    <property type="component" value="Chromosome"/>
</dbReference>
<keyword evidence="5 7" id="KW-1133">Transmembrane helix</keyword>
<comment type="subcellular location">
    <subcellularLocation>
        <location evidence="1">Cell membrane</location>
        <topology evidence="1">Multi-pass membrane protein</topology>
    </subcellularLocation>
</comment>
<dbReference type="RefSeq" id="WP_274258418.1">
    <property type="nucleotide sequence ID" value="NZ_CP117884.1"/>
</dbReference>
<gene>
    <name evidence="9" type="ORF">PQ472_06445</name>
</gene>
<protein>
    <submittedName>
        <fullName evidence="9">DMT family transporter</fullName>
    </submittedName>
</protein>